<dbReference type="AlphaFoldDB" id="A0A0G0W315"/>
<protein>
    <recommendedName>
        <fullName evidence="3">Type 4 fimbrial biogenesis protein PilX N-terminal domain-containing protein</fullName>
    </recommendedName>
</protein>
<evidence type="ECO:0008006" key="3">
    <source>
        <dbReference type="Google" id="ProtNLM"/>
    </source>
</evidence>
<sequence>MKKQSGQALVLVLLSLSVVLTMVLFVMARSVTDVAVSTSSEASVRAFSAAEAGVERALVVGKIETVPLTAVGNAQYTSTTTGFAAGAVGGNSYNYPVALSSGDSMTTWFVSHDPATGNLPGVCNGTYPCFRGTSMTVCWGNSGTLDNTTPAIEVSVFYKTTAALSTIRIGRVTADPYYLTRQGTNHFAAPVSSTTACPTGAGVTYAFKTTFAFSAVGATMSSTADRLQFARVKMFYNTTPQPVGITVVGPAGAYLPSQGLSISSTGTAGSANRKVAVFQSWPEVPSVFDYAVYAGTGGLTK</sequence>
<name>A0A0G0W315_9BACT</name>
<reference evidence="1 2" key="1">
    <citation type="journal article" date="2015" name="Nature">
        <title>rRNA introns, odd ribosomes, and small enigmatic genomes across a large radiation of phyla.</title>
        <authorList>
            <person name="Brown C.T."/>
            <person name="Hug L.A."/>
            <person name="Thomas B.C."/>
            <person name="Sharon I."/>
            <person name="Castelle C.J."/>
            <person name="Singh A."/>
            <person name="Wilkins M.J."/>
            <person name="Williams K.H."/>
            <person name="Banfield J.F."/>
        </authorList>
    </citation>
    <scope>NUCLEOTIDE SEQUENCE [LARGE SCALE GENOMIC DNA]</scope>
</reference>
<evidence type="ECO:0000313" key="2">
    <source>
        <dbReference type="Proteomes" id="UP000034562"/>
    </source>
</evidence>
<proteinExistence type="predicted"/>
<dbReference type="Proteomes" id="UP000034562">
    <property type="component" value="Unassembled WGS sequence"/>
</dbReference>
<accession>A0A0G0W315</accession>
<dbReference type="STRING" id="1618563.UU12_C0040G0015"/>
<dbReference type="EMBL" id="LBZK01000040">
    <property type="protein sequence ID" value="KKR69657.1"/>
    <property type="molecule type" value="Genomic_DNA"/>
</dbReference>
<evidence type="ECO:0000313" key="1">
    <source>
        <dbReference type="EMBL" id="KKR69657.1"/>
    </source>
</evidence>
<organism evidence="1 2">
    <name type="scientific">Candidatus Woesebacteria bacterium GW2011_GWA2_40_7b</name>
    <dbReference type="NCBI Taxonomy" id="1618563"/>
    <lineage>
        <taxon>Bacteria</taxon>
        <taxon>Candidatus Woeseibacteriota</taxon>
    </lineage>
</organism>
<comment type="caution">
    <text evidence="1">The sequence shown here is derived from an EMBL/GenBank/DDBJ whole genome shotgun (WGS) entry which is preliminary data.</text>
</comment>
<gene>
    <name evidence="1" type="ORF">UU12_C0040G0015</name>
</gene>